<organism evidence="2 3">
    <name type="scientific">Passalora fulva</name>
    <name type="common">Tomato leaf mold</name>
    <name type="synonym">Cladosporium fulvum</name>
    <dbReference type="NCBI Taxonomy" id="5499"/>
    <lineage>
        <taxon>Eukaryota</taxon>
        <taxon>Fungi</taxon>
        <taxon>Dikarya</taxon>
        <taxon>Ascomycota</taxon>
        <taxon>Pezizomycotina</taxon>
        <taxon>Dothideomycetes</taxon>
        <taxon>Dothideomycetidae</taxon>
        <taxon>Mycosphaerellales</taxon>
        <taxon>Mycosphaerellaceae</taxon>
        <taxon>Fulvia</taxon>
    </lineage>
</organism>
<dbReference type="KEGG" id="ffu:CLAFUR5_07599"/>
<reference evidence="2" key="2">
    <citation type="journal article" date="2022" name="Microb. Genom.">
        <title>A chromosome-scale genome assembly of the tomato pathogen Cladosporium fulvum reveals a compartmentalized genome architecture and the presence of a dispensable chromosome.</title>
        <authorList>
            <person name="Zaccaron A.Z."/>
            <person name="Chen L.H."/>
            <person name="Samaras A."/>
            <person name="Stergiopoulos I."/>
        </authorList>
    </citation>
    <scope>NUCLEOTIDE SEQUENCE</scope>
    <source>
        <strain evidence="2">Race5_Kim</strain>
    </source>
</reference>
<proteinExistence type="predicted"/>
<dbReference type="InterPro" id="IPR045518">
    <property type="entry name" value="2EXR"/>
</dbReference>
<protein>
    <recommendedName>
        <fullName evidence="1">2EXR domain-containing protein</fullName>
    </recommendedName>
</protein>
<reference evidence="2" key="1">
    <citation type="submission" date="2021-12" db="EMBL/GenBank/DDBJ databases">
        <authorList>
            <person name="Zaccaron A."/>
            <person name="Stergiopoulos I."/>
        </authorList>
    </citation>
    <scope>NUCLEOTIDE SEQUENCE</scope>
    <source>
        <strain evidence="2">Race5_Kim</strain>
    </source>
</reference>
<dbReference type="Pfam" id="PF20150">
    <property type="entry name" value="2EXR"/>
    <property type="match status" value="1"/>
</dbReference>
<dbReference type="Proteomes" id="UP000756132">
    <property type="component" value="Chromosome 6"/>
</dbReference>
<name>A0A9Q8PBF0_PASFU</name>
<evidence type="ECO:0000313" key="3">
    <source>
        <dbReference type="Proteomes" id="UP000756132"/>
    </source>
</evidence>
<evidence type="ECO:0000313" key="2">
    <source>
        <dbReference type="EMBL" id="UJO19363.1"/>
    </source>
</evidence>
<accession>A0A9Q8PBF0</accession>
<feature type="domain" description="2EXR" evidence="1">
    <location>
        <begin position="14"/>
        <end position="69"/>
    </location>
</feature>
<evidence type="ECO:0000259" key="1">
    <source>
        <dbReference type="Pfam" id="PF20150"/>
    </source>
</evidence>
<dbReference type="GeneID" id="71987477"/>
<keyword evidence="3" id="KW-1185">Reference proteome</keyword>
<dbReference type="AlphaFoldDB" id="A0A9Q8PBF0"/>
<gene>
    <name evidence="2" type="ORF">CLAFUR5_07599</name>
</gene>
<sequence length="216" mass="24716">MPAMEMTKPAGILQKLPAELRNDIWTLVLLHSRSAQDIKQIGKEAPPALLGVCRQIRSEALLMWHSEEKYVYEDHGKVSIPFQQKALSIWLRSMKDMNATVKHLTLRFEDKYYGTAPPCDQTYAERMAWARTGGCFVVENAASRAAKRIVDTILDAGVRIEVISVEGPNDGRGSRFEPVYDFRWHWRRAAIEDMMESGNLVGKLEWSASVRKSWFF</sequence>
<dbReference type="RefSeq" id="XP_047763729.1">
    <property type="nucleotide sequence ID" value="XM_047906747.1"/>
</dbReference>
<dbReference type="EMBL" id="CP090168">
    <property type="protein sequence ID" value="UJO19363.1"/>
    <property type="molecule type" value="Genomic_DNA"/>
</dbReference>